<keyword evidence="3" id="KW-0349">Heme</keyword>
<evidence type="ECO:0000313" key="8">
    <source>
        <dbReference type="EMBL" id="PSL07061.1"/>
    </source>
</evidence>
<comment type="similarity">
    <text evidence="2">Belongs to the cytochrome P450 family.</text>
</comment>
<evidence type="ECO:0000256" key="2">
    <source>
        <dbReference type="ARBA" id="ARBA00010617"/>
    </source>
</evidence>
<keyword evidence="5" id="KW-0560">Oxidoreductase</keyword>
<dbReference type="Pfam" id="PF00067">
    <property type="entry name" value="p450"/>
    <property type="match status" value="1"/>
</dbReference>
<dbReference type="PANTHER" id="PTHR24286:SF24">
    <property type="entry name" value="LANOSTEROL 14-ALPHA DEMETHYLASE"/>
    <property type="match status" value="1"/>
</dbReference>
<dbReference type="GO" id="GO:0004497">
    <property type="term" value="F:monooxygenase activity"/>
    <property type="evidence" value="ECO:0007669"/>
    <property type="project" value="UniProtKB-KW"/>
</dbReference>
<reference evidence="8 9" key="1">
    <citation type="submission" date="2018-03" db="EMBL/GenBank/DDBJ databases">
        <title>Genomic Encyclopedia of Archaeal and Bacterial Type Strains, Phase II (KMG-II): from individual species to whole genera.</title>
        <authorList>
            <person name="Goeker M."/>
        </authorList>
    </citation>
    <scope>NUCLEOTIDE SEQUENCE [LARGE SCALE GENOMIC DNA]</scope>
    <source>
        <strain evidence="8 9">DSM 45211</strain>
    </source>
</reference>
<dbReference type="SUPFAM" id="SSF48264">
    <property type="entry name" value="Cytochrome P450"/>
    <property type="match status" value="1"/>
</dbReference>
<dbReference type="EMBL" id="PYGE01000002">
    <property type="protein sequence ID" value="PSL07061.1"/>
    <property type="molecule type" value="Genomic_DNA"/>
</dbReference>
<accession>A0A2P8EC76</accession>
<dbReference type="PANTHER" id="PTHR24286">
    <property type="entry name" value="CYTOCHROME P450 26"/>
    <property type="match status" value="1"/>
</dbReference>
<name>A0A2P8EC76_9ACTN</name>
<dbReference type="GO" id="GO:0016125">
    <property type="term" value="P:sterol metabolic process"/>
    <property type="evidence" value="ECO:0007669"/>
    <property type="project" value="TreeGrafter"/>
</dbReference>
<sequence length="426" mass="47974">MAGRCPLTARSTVPWRDATAMLLMQGYRFVPRRWRRSGSDVFELRLLGERVICVHGPDAARLFYDPQRFERAGAAPRRLQKTLLGAGGVHGLDDAAHRARKRMFMDLMTQRRIDELVALTRREWLDALPSWSRRDRVVLFDEARVVLCRAICAWAGVPLPERDVRRRADDLTAMVDAFGAAGPRHWRGKAARRRCEAWIEAVVDDVRSGRLDVSEEQALDRIARFRDVGGQPLDRRVAAVEVLNVLRPTMAVAYFVVFMAIALHEQPDRARRLRAGDDEDVERFVQEVRRYFPFTPFLGARVRSGFDWQGHRFDEGTLVLLDVYGAHHDGRVFGSPGVFDPDRGPAAGDSGFELIPQGGGGFRDGHRCAGEWITIALMKTVCRLLTGAMTYEVPAQDLAPDLRRIPPKPRSGFAISHVRASASTLD</sequence>
<evidence type="ECO:0000256" key="4">
    <source>
        <dbReference type="ARBA" id="ARBA00022723"/>
    </source>
</evidence>
<protein>
    <submittedName>
        <fullName evidence="8">Fatty-acid peroxygenase</fullName>
    </submittedName>
</protein>
<evidence type="ECO:0000256" key="6">
    <source>
        <dbReference type="ARBA" id="ARBA00023004"/>
    </source>
</evidence>
<evidence type="ECO:0000256" key="7">
    <source>
        <dbReference type="ARBA" id="ARBA00023033"/>
    </source>
</evidence>
<keyword evidence="4" id="KW-0479">Metal-binding</keyword>
<keyword evidence="9" id="KW-1185">Reference proteome</keyword>
<dbReference type="GO" id="GO:0020037">
    <property type="term" value="F:heme binding"/>
    <property type="evidence" value="ECO:0007669"/>
    <property type="project" value="InterPro"/>
</dbReference>
<evidence type="ECO:0000256" key="1">
    <source>
        <dbReference type="ARBA" id="ARBA00001971"/>
    </source>
</evidence>
<dbReference type="GO" id="GO:0005506">
    <property type="term" value="F:iron ion binding"/>
    <property type="evidence" value="ECO:0007669"/>
    <property type="project" value="InterPro"/>
</dbReference>
<dbReference type="InterPro" id="IPR001128">
    <property type="entry name" value="Cyt_P450"/>
</dbReference>
<evidence type="ECO:0000313" key="9">
    <source>
        <dbReference type="Proteomes" id="UP000243528"/>
    </source>
</evidence>
<proteinExistence type="inferred from homology"/>
<dbReference type="InterPro" id="IPR036396">
    <property type="entry name" value="Cyt_P450_sf"/>
</dbReference>
<comment type="cofactor">
    <cofactor evidence="1">
        <name>heme</name>
        <dbReference type="ChEBI" id="CHEBI:30413"/>
    </cofactor>
</comment>
<evidence type="ECO:0000256" key="3">
    <source>
        <dbReference type="ARBA" id="ARBA00022617"/>
    </source>
</evidence>
<dbReference type="GO" id="GO:0016705">
    <property type="term" value="F:oxidoreductase activity, acting on paired donors, with incorporation or reduction of molecular oxygen"/>
    <property type="evidence" value="ECO:0007669"/>
    <property type="project" value="InterPro"/>
</dbReference>
<dbReference type="Proteomes" id="UP000243528">
    <property type="component" value="Unassembled WGS sequence"/>
</dbReference>
<dbReference type="Gene3D" id="1.10.630.10">
    <property type="entry name" value="Cytochrome P450"/>
    <property type="match status" value="1"/>
</dbReference>
<dbReference type="CDD" id="cd11067">
    <property type="entry name" value="CYP152"/>
    <property type="match status" value="1"/>
</dbReference>
<gene>
    <name evidence="8" type="ORF">CLV30_102450</name>
</gene>
<dbReference type="AlphaFoldDB" id="A0A2P8EC76"/>
<evidence type="ECO:0000256" key="5">
    <source>
        <dbReference type="ARBA" id="ARBA00023002"/>
    </source>
</evidence>
<comment type="caution">
    <text evidence="8">The sequence shown here is derived from an EMBL/GenBank/DDBJ whole genome shotgun (WGS) entry which is preliminary data.</text>
</comment>
<keyword evidence="6" id="KW-0408">Iron</keyword>
<organism evidence="8 9">
    <name type="scientific">Haloactinopolyspora alba</name>
    <dbReference type="NCBI Taxonomy" id="648780"/>
    <lineage>
        <taxon>Bacteria</taxon>
        <taxon>Bacillati</taxon>
        <taxon>Actinomycetota</taxon>
        <taxon>Actinomycetes</taxon>
        <taxon>Jiangellales</taxon>
        <taxon>Jiangellaceae</taxon>
        <taxon>Haloactinopolyspora</taxon>
    </lineage>
</organism>
<keyword evidence="7" id="KW-0503">Monooxygenase</keyword>